<dbReference type="Pfam" id="PF00005">
    <property type="entry name" value="ABC_tran"/>
    <property type="match status" value="1"/>
</dbReference>
<reference evidence="3" key="2">
    <citation type="submission" date="2021-08" db="EMBL/GenBank/DDBJ databases">
        <authorList>
            <person name="Eriksson T."/>
        </authorList>
    </citation>
    <scope>NUCLEOTIDE SEQUENCE</scope>
    <source>
        <strain evidence="3">Stoneville</strain>
        <tissue evidence="3">Whole head</tissue>
    </source>
</reference>
<dbReference type="Gene3D" id="3.30.420.10">
    <property type="entry name" value="Ribonuclease H-like superfamily/Ribonuclease H"/>
    <property type="match status" value="2"/>
</dbReference>
<proteinExistence type="predicted"/>
<gene>
    <name evidence="3" type="ORF">GEV33_011528</name>
</gene>
<dbReference type="SUPFAM" id="SSF56349">
    <property type="entry name" value="DNA breaking-rejoining enzymes"/>
    <property type="match status" value="1"/>
</dbReference>
<feature type="domain" description="ABC transporter" evidence="2">
    <location>
        <begin position="413"/>
        <end position="462"/>
    </location>
</feature>
<dbReference type="InterPro" id="IPR052709">
    <property type="entry name" value="Transposase-MT_Hybrid"/>
</dbReference>
<feature type="compositionally biased region" description="Basic residues" evidence="1">
    <location>
        <begin position="638"/>
        <end position="649"/>
    </location>
</feature>
<dbReference type="GO" id="GO:0005524">
    <property type="term" value="F:ATP binding"/>
    <property type="evidence" value="ECO:0007669"/>
    <property type="project" value="InterPro"/>
</dbReference>
<feature type="region of interest" description="Disordered" evidence="1">
    <location>
        <begin position="1625"/>
        <end position="1646"/>
    </location>
</feature>
<evidence type="ECO:0000259" key="2">
    <source>
        <dbReference type="Pfam" id="PF00005"/>
    </source>
</evidence>
<dbReference type="EMBL" id="JABDTM020026932">
    <property type="protein sequence ID" value="KAH0811263.1"/>
    <property type="molecule type" value="Genomic_DNA"/>
</dbReference>
<dbReference type="InterPro" id="IPR001888">
    <property type="entry name" value="Transposase_1"/>
</dbReference>
<evidence type="ECO:0000313" key="4">
    <source>
        <dbReference type="Proteomes" id="UP000719412"/>
    </source>
</evidence>
<dbReference type="SUPFAM" id="SSF52540">
    <property type="entry name" value="P-loop containing nucleoside triphosphate hydrolases"/>
    <property type="match status" value="2"/>
</dbReference>
<keyword evidence="4" id="KW-1185">Reference proteome</keyword>
<name>A0A8J6HCM8_TENMO</name>
<evidence type="ECO:0000256" key="1">
    <source>
        <dbReference type="SAM" id="MobiDB-lite"/>
    </source>
</evidence>
<reference evidence="3" key="1">
    <citation type="journal article" date="2020" name="J Insects Food Feed">
        <title>The yellow mealworm (Tenebrio molitor) genome: a resource for the emerging insects as food and feed industry.</title>
        <authorList>
            <person name="Eriksson T."/>
            <person name="Andere A."/>
            <person name="Kelstrup H."/>
            <person name="Emery V."/>
            <person name="Picard C."/>
        </authorList>
    </citation>
    <scope>NUCLEOTIDE SEQUENCE</scope>
    <source>
        <strain evidence="3">Stoneville</strain>
        <tissue evidence="3">Whole head</tissue>
    </source>
</reference>
<comment type="caution">
    <text evidence="3">The sequence shown here is derived from an EMBL/GenBank/DDBJ whole genome shotgun (WGS) entry which is preliminary data.</text>
</comment>
<dbReference type="InterPro" id="IPR027417">
    <property type="entry name" value="P-loop_NTPase"/>
</dbReference>
<organism evidence="3 4">
    <name type="scientific">Tenebrio molitor</name>
    <name type="common">Yellow mealworm beetle</name>
    <dbReference type="NCBI Taxonomy" id="7067"/>
    <lineage>
        <taxon>Eukaryota</taxon>
        <taxon>Metazoa</taxon>
        <taxon>Ecdysozoa</taxon>
        <taxon>Arthropoda</taxon>
        <taxon>Hexapoda</taxon>
        <taxon>Insecta</taxon>
        <taxon>Pterygota</taxon>
        <taxon>Neoptera</taxon>
        <taxon>Endopterygota</taxon>
        <taxon>Coleoptera</taxon>
        <taxon>Polyphaga</taxon>
        <taxon>Cucujiformia</taxon>
        <taxon>Tenebrionidae</taxon>
        <taxon>Tenebrio</taxon>
    </lineage>
</organism>
<dbReference type="PANTHER" id="PTHR46060:SF1">
    <property type="entry name" value="MARINER MOS1 TRANSPOSASE-LIKE PROTEIN"/>
    <property type="match status" value="1"/>
</dbReference>
<dbReference type="PANTHER" id="PTHR46060">
    <property type="entry name" value="MARINER MOS1 TRANSPOSASE-LIKE PROTEIN"/>
    <property type="match status" value="1"/>
</dbReference>
<protein>
    <recommendedName>
        <fullName evidence="2">ABC transporter domain-containing protein</fullName>
    </recommendedName>
</protein>
<dbReference type="InterPro" id="IPR036397">
    <property type="entry name" value="RNaseH_sf"/>
</dbReference>
<dbReference type="GO" id="GO:0003677">
    <property type="term" value="F:DNA binding"/>
    <property type="evidence" value="ECO:0007669"/>
    <property type="project" value="InterPro"/>
</dbReference>
<dbReference type="Pfam" id="PF01359">
    <property type="entry name" value="Transposase_1"/>
    <property type="match status" value="1"/>
</dbReference>
<feature type="compositionally biased region" description="Basic and acidic residues" evidence="1">
    <location>
        <begin position="584"/>
        <end position="620"/>
    </location>
</feature>
<feature type="compositionally biased region" description="Basic residues" evidence="1">
    <location>
        <begin position="709"/>
        <end position="721"/>
    </location>
</feature>
<feature type="region of interest" description="Disordered" evidence="1">
    <location>
        <begin position="583"/>
        <end position="660"/>
    </location>
</feature>
<dbReference type="Proteomes" id="UP000719412">
    <property type="component" value="Unassembled WGS sequence"/>
</dbReference>
<feature type="region of interest" description="Disordered" evidence="1">
    <location>
        <begin position="685"/>
        <end position="738"/>
    </location>
</feature>
<accession>A0A8J6HCM8</accession>
<dbReference type="Gene3D" id="3.40.50.300">
    <property type="entry name" value="P-loop containing nucleotide triphosphate hydrolases"/>
    <property type="match status" value="2"/>
</dbReference>
<evidence type="ECO:0000313" key="3">
    <source>
        <dbReference type="EMBL" id="KAH0811263.1"/>
    </source>
</evidence>
<sequence length="1680" mass="190397">MAKHVVIQDRQGYHTASVFLKESFRLVVLLWSYICIYVRLVLTDSNTMASPILHLTPLDFNFWGHTKDLVYEVEINTKSQLQKRVTDAANQIRSRTFQNGLSDPDFRYRPRRIYERMGKGIKGGTDAILEGSRFTTGGVFPVQQLLANPWRKTETAGRIVQRELQPYAAADLGFIHEGQRPYASADHISPPCWAAVIPQDPTREPDVTPDSPRPGILKSRNRAAYQIPAVRGVWYSGVPVAPRSVFAVFFGWSSGAEKWTPGGPYKLLAGVIVAWRSSSGVGARLLPGRRGARWRLHEVPIAQRIVIPVFAGRFCGRWTFASGDAISHERPDTGSTRRNGSESAIRRSFFAVSYLLMKYESIITCQKKKKGQNNGKQAPKYYHQLWGKFNDALKEEESAVPPSQCAGTPILVAAAKLVELGCLERMVSERGSNFSVGQRQLLCLVRAMLRESKIIVLDEATANAVAARDQIEREGTLGSIRIELENNRKDATERVQMGRHGRELMYGAQIWRWKEQEEVESVQEKYLRWVLEADRETPGYLVREECKRSKLRVKAGKRAANFEDTMGGREECRILSECCRGKKRNSDANERKKNESGKEMDEYGAEREGQRHGHAREKGENQVVQSREGEGNVSSWSPKKRERPRREKKTGKNEIFLAQGQSKVRDLTNPTICSYRPAEIARIKAPFQPPHRLGLNMKDKEKIRQSDKKKSKGRQGRKRNQQRQANGMMRDREGKRNTNKTVAYYDPKGPAIIKFQLSRSGSGWERKTHKCVNNTTFIWSWYRGGLPDSGTSQGVVQWSTGRSSLGFCGLRRMVQWLLAGVIVAWRSSSEVGAGLLPDRRGARWCHHEVMQDWRAAILVFRGRTYLHRELPLLIRSWTLPGPIPQRIVIPVFAGRYSGRWTFASGKLFHTSARTLVQHGETVARGVSVDFLARKERIRAVAVGIGALRGVEMALNIVYEYLGITKLSARWVPRLLAVDNKRNRMTTSKQCFYLFKRNPKKFIRRFVSVDEIWIHHYMPEMKEESKQWSSPGKQAPKNANTVPSKGIIFTDYLEKGRTITGQYYDQLWGKFNDALKEEESAVPPSQCAVTLIFVAAAKLVELGCNLLSHSPYSPNLAPYDFFLFPNMKKWVGEKRFASNEERQGMPTTRAVGKVGRLQEPCEFPESANILSSTSVYINEEFSKPTISVCNQEDREKAGSDVEESAALAVNELLPVKSRKKYDKAYQQFGDWCREKRKTQRLHIMEIEKFLSEADNGTYLMMKVMLIIGISGACRREELTFLDVKNITAKGSYIIIQIPDTKTNVRREFTISPGNFEGLDSIVSERGSNFSVGQRRLLCLVRAMLRESMIIVLDEAIANVDLEPDELIQSSIRKKFKNLRKGERDAKVQKTAQHLLGPEITGAACPVSTPRKVRYCENWSLHVRAWMTSRGSPPTELLRSRGSLPPWLGFTEGCLHEVVRLENCGSGSLCGQDCYSRQALQRRIRHVEQQQRAVDTLEKGSRFWRIDVNAAKNSVLLFIKRLTSQRGTAQLADDVWKCHHMEDRNQNVLGSRPGPRADFKDTVFTSTGHGKCNNMLFHWNISENPSSECGAEKETIQHIVEECPLTKFQQVLTTIVTNPPGAVCLGERTGRKPGMMGKPESLTRGTNGPCSWVRRESGYSHLEGTQTPALIRRMRLAQLGPR</sequence>
<dbReference type="InterPro" id="IPR011010">
    <property type="entry name" value="DNA_brk_join_enz"/>
</dbReference>
<feature type="compositionally biased region" description="Basic and acidic residues" evidence="1">
    <location>
        <begin position="697"/>
        <end position="708"/>
    </location>
</feature>
<dbReference type="GO" id="GO:0016887">
    <property type="term" value="F:ATP hydrolysis activity"/>
    <property type="evidence" value="ECO:0007669"/>
    <property type="project" value="InterPro"/>
</dbReference>
<dbReference type="InterPro" id="IPR003439">
    <property type="entry name" value="ABC_transporter-like_ATP-bd"/>
</dbReference>